<sequence length="37" mass="4559">MNEKSYFPIPEGSFFHLHVYKMNNMTEKRYGKKYKNT</sequence>
<reference evidence="1 2" key="1">
    <citation type="submission" date="2014-12" db="EMBL/GenBank/DDBJ databases">
        <title>Draft genome sequences of 29 type strains of Enterococci.</title>
        <authorList>
            <person name="Zhong Z."/>
            <person name="Sun Z."/>
            <person name="Liu W."/>
            <person name="Zhang W."/>
            <person name="Zhang H."/>
        </authorList>
    </citation>
    <scope>NUCLEOTIDE SEQUENCE [LARGE SCALE GENOMIC DNA]</scope>
    <source>
        <strain evidence="1 2">DSM 15687</strain>
    </source>
</reference>
<comment type="caution">
    <text evidence="1">The sequence shown here is derived from an EMBL/GenBank/DDBJ whole genome shotgun (WGS) entry which is preliminary data.</text>
</comment>
<dbReference type="Proteomes" id="UP000182152">
    <property type="component" value="Unassembled WGS sequence"/>
</dbReference>
<evidence type="ECO:0000313" key="2">
    <source>
        <dbReference type="Proteomes" id="UP000182152"/>
    </source>
</evidence>
<name>A0A1L8WGZ0_9ENTE</name>
<keyword evidence="2" id="KW-1185">Reference proteome</keyword>
<organism evidence="1 2">
    <name type="scientific">Enterococcus ratti</name>
    <dbReference type="NCBI Taxonomy" id="150033"/>
    <lineage>
        <taxon>Bacteria</taxon>
        <taxon>Bacillati</taxon>
        <taxon>Bacillota</taxon>
        <taxon>Bacilli</taxon>
        <taxon>Lactobacillales</taxon>
        <taxon>Enterococcaceae</taxon>
        <taxon>Enterococcus</taxon>
    </lineage>
</organism>
<gene>
    <name evidence="1" type="ORF">RV14_GL000636</name>
</gene>
<dbReference type="EMBL" id="JXLB01000015">
    <property type="protein sequence ID" value="OJG80267.1"/>
    <property type="molecule type" value="Genomic_DNA"/>
</dbReference>
<accession>A0A1L8WGZ0</accession>
<proteinExistence type="predicted"/>
<protein>
    <submittedName>
        <fullName evidence="1">Uncharacterized protein</fullName>
    </submittedName>
</protein>
<dbReference type="AlphaFoldDB" id="A0A1L8WGZ0"/>
<evidence type="ECO:0000313" key="1">
    <source>
        <dbReference type="EMBL" id="OJG80267.1"/>
    </source>
</evidence>